<comment type="caution">
    <text evidence="1">The sequence shown here is derived from an EMBL/GenBank/DDBJ whole genome shotgun (WGS) entry which is preliminary data.</text>
</comment>
<organism evidence="1 2">
    <name type="scientific">Stigmatella ashevillensis</name>
    <dbReference type="NCBI Taxonomy" id="2995309"/>
    <lineage>
        <taxon>Bacteria</taxon>
        <taxon>Pseudomonadati</taxon>
        <taxon>Myxococcota</taxon>
        <taxon>Myxococcia</taxon>
        <taxon>Myxococcales</taxon>
        <taxon>Cystobacterineae</taxon>
        <taxon>Archangiaceae</taxon>
        <taxon>Stigmatella</taxon>
    </lineage>
</organism>
<gene>
    <name evidence="1" type="ORF">POL68_10450</name>
</gene>
<evidence type="ECO:0000313" key="2">
    <source>
        <dbReference type="Proteomes" id="UP001221838"/>
    </source>
</evidence>
<reference evidence="1 2" key="1">
    <citation type="submission" date="2022-11" db="EMBL/GenBank/DDBJ databases">
        <title>Minimal conservation of predation-associated metabolite biosynthetic gene clusters underscores biosynthetic potential of Myxococcota including descriptions for ten novel species: Archangium lansinium sp. nov., Myxococcus landrumus sp. nov., Nannocystis bai.</title>
        <authorList>
            <person name="Ahearne A."/>
            <person name="Stevens C."/>
            <person name="Dowd S."/>
        </authorList>
    </citation>
    <scope>NUCLEOTIDE SEQUENCE [LARGE SCALE GENOMIC DNA]</scope>
    <source>
        <strain evidence="1 2">NCWAL01</strain>
    </source>
</reference>
<proteinExistence type="predicted"/>
<protein>
    <submittedName>
        <fullName evidence="1">Uncharacterized protein</fullName>
    </submittedName>
</protein>
<evidence type="ECO:0000313" key="1">
    <source>
        <dbReference type="EMBL" id="MDC0708886.1"/>
    </source>
</evidence>
<dbReference type="RefSeq" id="WP_272136969.1">
    <property type="nucleotide sequence ID" value="NZ_JAQNDM010000002.1"/>
</dbReference>
<dbReference type="Gene3D" id="3.40.630.30">
    <property type="match status" value="1"/>
</dbReference>
<dbReference type="Proteomes" id="UP001221838">
    <property type="component" value="Unassembled WGS sequence"/>
</dbReference>
<sequence>MQKQIAVHREADSALAPPVTEAPRLELAAAPAPKPHEWRGWAHALAQGLGQLIVQKPRTVTLRFGLVRTPEELAAVGAMRLRVYQAKLPYLLQELSENGLDAYDAHSFIFAIWHGNQVVATIRATRYPYETSKYVPESDLAQWLGKRWNTKYLEWGRLLVETTSGVNRLTPAIITYAAVYLHASTGYRHYFGYTRPHVRSSFGKFQVRTDALTFRIPARGEHSYQLLKGSFLYNVLYELPRWLSSFATQIGQRIAQRAGARRLSPPPSPKADQS</sequence>
<keyword evidence="2" id="KW-1185">Reference proteome</keyword>
<dbReference type="SUPFAM" id="SSF55729">
    <property type="entry name" value="Acyl-CoA N-acyltransferases (Nat)"/>
    <property type="match status" value="1"/>
</dbReference>
<dbReference type="EMBL" id="JAQNDM010000002">
    <property type="protein sequence ID" value="MDC0708886.1"/>
    <property type="molecule type" value="Genomic_DNA"/>
</dbReference>
<accession>A0ABT5D9F8</accession>
<name>A0ABT5D9F8_9BACT</name>
<dbReference type="InterPro" id="IPR016181">
    <property type="entry name" value="Acyl_CoA_acyltransferase"/>
</dbReference>